<evidence type="ECO:0000313" key="2">
    <source>
        <dbReference type="Proteomes" id="UP000005778"/>
    </source>
</evidence>
<dbReference type="Proteomes" id="UP000005778">
    <property type="component" value="Chromosome"/>
</dbReference>
<proteinExistence type="predicted"/>
<evidence type="ECO:0000313" key="1">
    <source>
        <dbReference type="EMBL" id="EIM65082.1"/>
    </source>
</evidence>
<dbReference type="STRING" id="879212.DespoDRAFT_03305"/>
<gene>
    <name evidence="1" type="ORF">DespoDRAFT_03305</name>
</gene>
<dbReference type="HOGENOM" id="CLU_2665167_0_0_7"/>
<dbReference type="EMBL" id="CM001488">
    <property type="protein sequence ID" value="EIM65082.1"/>
    <property type="molecule type" value="Genomic_DNA"/>
</dbReference>
<dbReference type="AlphaFoldDB" id="I5B6G9"/>
<accession>I5B6G9</accession>
<protein>
    <submittedName>
        <fullName evidence="1">Uncharacterized protein</fullName>
    </submittedName>
</protein>
<sequence>MLREIINPKSNQIVITLPPELVNQELELLIFPTKKNKKYDTKKLMECVFKNAETTDVEDSININDLMNEMNDALS</sequence>
<keyword evidence="2" id="KW-1185">Reference proteome</keyword>
<reference evidence="1 2" key="1">
    <citation type="submission" date="2011-09" db="EMBL/GenBank/DDBJ databases">
        <authorList>
            <consortium name="US DOE Joint Genome Institute (JGI-PGF)"/>
            <person name="Lucas S."/>
            <person name="Han J."/>
            <person name="Lapidus A."/>
            <person name="Cheng J.-F."/>
            <person name="Goodwin L."/>
            <person name="Pitluck S."/>
            <person name="Peters L."/>
            <person name="Land M.L."/>
            <person name="Hauser L."/>
            <person name="Orellana R."/>
            <person name="Lovley D."/>
            <person name="Woyke T.J."/>
        </authorList>
    </citation>
    <scope>NUCLEOTIDE SEQUENCE [LARGE SCALE GENOMIC DNA]</scope>
    <source>
        <strain evidence="1 2">2ac9</strain>
    </source>
</reference>
<dbReference type="RefSeq" id="WP_004074909.1">
    <property type="nucleotide sequence ID" value="NZ_CM001488.1"/>
</dbReference>
<dbReference type="OrthoDB" id="9989209at2"/>
<organism evidence="1 2">
    <name type="scientific">Desulfobacter postgatei 2ac9</name>
    <dbReference type="NCBI Taxonomy" id="879212"/>
    <lineage>
        <taxon>Bacteria</taxon>
        <taxon>Pseudomonadati</taxon>
        <taxon>Thermodesulfobacteriota</taxon>
        <taxon>Desulfobacteria</taxon>
        <taxon>Desulfobacterales</taxon>
        <taxon>Desulfobacteraceae</taxon>
        <taxon>Desulfobacter</taxon>
    </lineage>
</organism>
<name>I5B6G9_9BACT</name>
<reference evidence="1 2" key="2">
    <citation type="submission" date="2012-02" db="EMBL/GenBank/DDBJ databases">
        <title>Improved High-Quality Draft sequence of Desulfobacter postgatei 2ac9.</title>
        <authorList>
            <consortium name="US DOE Joint Genome Institute"/>
            <person name="Lucas S."/>
            <person name="Han J."/>
            <person name="Lapidus A."/>
            <person name="Cheng J.-F."/>
            <person name="Goodwin L."/>
            <person name="Pitluck S."/>
            <person name="Peters L."/>
            <person name="Ovchinnikova G."/>
            <person name="Held B."/>
            <person name="Detter J.C."/>
            <person name="Han C."/>
            <person name="Tapia R."/>
            <person name="Land M."/>
            <person name="Hauser L."/>
            <person name="Kyrpides N."/>
            <person name="Ivanova N."/>
            <person name="Pagani I."/>
            <person name="Orellana R."/>
            <person name="Lovley D."/>
            <person name="Woyke T."/>
        </authorList>
    </citation>
    <scope>NUCLEOTIDE SEQUENCE [LARGE SCALE GENOMIC DNA]</scope>
    <source>
        <strain evidence="1 2">2ac9</strain>
    </source>
</reference>